<dbReference type="PANTHER" id="PTHR42756">
    <property type="entry name" value="TRANSCRIPTIONAL REGULATOR, MARR"/>
    <property type="match status" value="1"/>
</dbReference>
<dbReference type="Pfam" id="PF12802">
    <property type="entry name" value="MarR_2"/>
    <property type="match status" value="1"/>
</dbReference>
<name>A0A4Q7W315_9ACTN</name>
<reference evidence="5 6" key="1">
    <citation type="journal article" date="2015" name="Stand. Genomic Sci.">
        <title>Genomic Encyclopedia of Bacterial and Archaeal Type Strains, Phase III: the genomes of soil and plant-associated and newly described type strains.</title>
        <authorList>
            <person name="Whitman W.B."/>
            <person name="Woyke T."/>
            <person name="Klenk H.P."/>
            <person name="Zhou Y."/>
            <person name="Lilburn T.G."/>
            <person name="Beck B.J."/>
            <person name="De Vos P."/>
            <person name="Vandamme P."/>
            <person name="Eisen J.A."/>
            <person name="Garrity G."/>
            <person name="Hugenholtz P."/>
            <person name="Kyrpides N.C."/>
        </authorList>
    </citation>
    <scope>NUCLEOTIDE SEQUENCE [LARGE SCALE GENOMIC DNA]</scope>
    <source>
        <strain evidence="5 6">VKM Ac-2540</strain>
    </source>
</reference>
<evidence type="ECO:0000256" key="1">
    <source>
        <dbReference type="ARBA" id="ARBA00023015"/>
    </source>
</evidence>
<accession>A0A4Q7W315</accession>
<dbReference type="Proteomes" id="UP000292027">
    <property type="component" value="Unassembled WGS sequence"/>
</dbReference>
<protein>
    <submittedName>
        <fullName evidence="5">MarR family transcriptional regulator</fullName>
    </submittedName>
</protein>
<evidence type="ECO:0000313" key="5">
    <source>
        <dbReference type="EMBL" id="RZU03597.1"/>
    </source>
</evidence>
<dbReference type="PROSITE" id="PS01117">
    <property type="entry name" value="HTH_MARR_1"/>
    <property type="match status" value="1"/>
</dbReference>
<keyword evidence="3" id="KW-0804">Transcription</keyword>
<dbReference type="PRINTS" id="PR00598">
    <property type="entry name" value="HTHMARR"/>
</dbReference>
<gene>
    <name evidence="5" type="ORF">EV645_7629</name>
</gene>
<dbReference type="InterPro" id="IPR000835">
    <property type="entry name" value="HTH_MarR-typ"/>
</dbReference>
<dbReference type="EMBL" id="SHKR01000017">
    <property type="protein sequence ID" value="RZU03597.1"/>
    <property type="molecule type" value="Genomic_DNA"/>
</dbReference>
<dbReference type="InterPro" id="IPR036388">
    <property type="entry name" value="WH-like_DNA-bd_sf"/>
</dbReference>
<dbReference type="PANTHER" id="PTHR42756:SF1">
    <property type="entry name" value="TRANSCRIPTIONAL REPRESSOR OF EMRAB OPERON"/>
    <property type="match status" value="1"/>
</dbReference>
<dbReference type="SMART" id="SM00347">
    <property type="entry name" value="HTH_MARR"/>
    <property type="match status" value="1"/>
</dbReference>
<dbReference type="AlphaFoldDB" id="A0A4Q7W315"/>
<organism evidence="5 6">
    <name type="scientific">Kribbella rubisoli</name>
    <dbReference type="NCBI Taxonomy" id="3075929"/>
    <lineage>
        <taxon>Bacteria</taxon>
        <taxon>Bacillati</taxon>
        <taxon>Actinomycetota</taxon>
        <taxon>Actinomycetes</taxon>
        <taxon>Propionibacteriales</taxon>
        <taxon>Kribbellaceae</taxon>
        <taxon>Kribbella</taxon>
    </lineage>
</organism>
<dbReference type="SUPFAM" id="SSF46785">
    <property type="entry name" value="Winged helix' DNA-binding domain"/>
    <property type="match status" value="1"/>
</dbReference>
<dbReference type="InterPro" id="IPR036390">
    <property type="entry name" value="WH_DNA-bd_sf"/>
</dbReference>
<dbReference type="GO" id="GO:0003677">
    <property type="term" value="F:DNA binding"/>
    <property type="evidence" value="ECO:0007669"/>
    <property type="project" value="UniProtKB-KW"/>
</dbReference>
<keyword evidence="6" id="KW-1185">Reference proteome</keyword>
<comment type="caution">
    <text evidence="5">The sequence shown here is derived from an EMBL/GenBank/DDBJ whole genome shotgun (WGS) entry which is preliminary data.</text>
</comment>
<dbReference type="InterPro" id="IPR023187">
    <property type="entry name" value="Tscrpt_reg_MarR-type_CS"/>
</dbReference>
<dbReference type="GO" id="GO:0003700">
    <property type="term" value="F:DNA-binding transcription factor activity"/>
    <property type="evidence" value="ECO:0007669"/>
    <property type="project" value="InterPro"/>
</dbReference>
<evidence type="ECO:0000313" key="6">
    <source>
        <dbReference type="Proteomes" id="UP000292027"/>
    </source>
</evidence>
<evidence type="ECO:0000256" key="3">
    <source>
        <dbReference type="ARBA" id="ARBA00023163"/>
    </source>
</evidence>
<dbReference type="PROSITE" id="PS50995">
    <property type="entry name" value="HTH_MARR_2"/>
    <property type="match status" value="1"/>
</dbReference>
<evidence type="ECO:0000256" key="2">
    <source>
        <dbReference type="ARBA" id="ARBA00023125"/>
    </source>
</evidence>
<keyword evidence="2" id="KW-0238">DNA-binding</keyword>
<dbReference type="Gene3D" id="1.10.10.10">
    <property type="entry name" value="Winged helix-like DNA-binding domain superfamily/Winged helix DNA-binding domain"/>
    <property type="match status" value="1"/>
</dbReference>
<evidence type="ECO:0000259" key="4">
    <source>
        <dbReference type="PROSITE" id="PS50995"/>
    </source>
</evidence>
<feature type="domain" description="HTH marR-type" evidence="4">
    <location>
        <begin position="18"/>
        <end position="149"/>
    </location>
</feature>
<keyword evidence="1" id="KW-0805">Transcription regulation</keyword>
<sequence length="149" mass="16673">MISLPDDQLPGRFDGMASDRLGYLLKHVQAKLTELQTKALAPHGLNGRDLAVLSAIVSGEPLSQLEVAARLRVDRTSIGDLLDGLEERGFVERRRSPEDRRRNVVVLTSVGQSTFETAERIRLEVEREFLAPLTAPERFRDDLQLLLGE</sequence>
<proteinExistence type="predicted"/>